<evidence type="ECO:0000313" key="1">
    <source>
        <dbReference type="EMBL" id="SPJ25942.1"/>
    </source>
</evidence>
<accession>A0A2R8C0N3</accession>
<proteinExistence type="predicted"/>
<dbReference type="Gene3D" id="3.40.50.1010">
    <property type="entry name" value="5'-nuclease"/>
    <property type="match status" value="1"/>
</dbReference>
<reference evidence="1 2" key="1">
    <citation type="submission" date="2018-03" db="EMBL/GenBank/DDBJ databases">
        <authorList>
            <person name="Keele B.F."/>
        </authorList>
    </citation>
    <scope>NUCLEOTIDE SEQUENCE [LARGE SCALE GENOMIC DNA]</scope>
    <source>
        <strain evidence="1 2">CECT 8504</strain>
    </source>
</reference>
<sequence length="191" mass="20784">MSCRVFRIVLDGDACPRFRRTPRFGKSRGDLCKDESREQPSLLDEGGRFPFSTGTQVVKARHADIAMGSGESIGSAPFVGAGIGVLTPRTDRAAIGRRAADPERSVREAAARSRAIYGFGWTSGLCRRSRFVFCRSTVLARSVARGFTSGTFGWDHDALISATILVYGIGVVTRNVRAFETIDVPLIDPRV</sequence>
<keyword evidence="2" id="KW-1185">Reference proteome</keyword>
<gene>
    <name evidence="1" type="ORF">PAA8504_03798</name>
</gene>
<name>A0A2R8C0N3_9RHOB</name>
<protein>
    <submittedName>
        <fullName evidence="1">Uncharacterized protein</fullName>
    </submittedName>
</protein>
<evidence type="ECO:0000313" key="2">
    <source>
        <dbReference type="Proteomes" id="UP000244912"/>
    </source>
</evidence>
<dbReference type="Proteomes" id="UP000244912">
    <property type="component" value="Unassembled WGS sequence"/>
</dbReference>
<organism evidence="1 2">
    <name type="scientific">Palleronia abyssalis</name>
    <dbReference type="NCBI Taxonomy" id="1501240"/>
    <lineage>
        <taxon>Bacteria</taxon>
        <taxon>Pseudomonadati</taxon>
        <taxon>Pseudomonadota</taxon>
        <taxon>Alphaproteobacteria</taxon>
        <taxon>Rhodobacterales</taxon>
        <taxon>Roseobacteraceae</taxon>
        <taxon>Palleronia</taxon>
    </lineage>
</organism>
<dbReference type="EMBL" id="ONZF01000012">
    <property type="protein sequence ID" value="SPJ25942.1"/>
    <property type="molecule type" value="Genomic_DNA"/>
</dbReference>
<dbReference type="AlphaFoldDB" id="A0A2R8C0N3"/>